<evidence type="ECO:0000256" key="2">
    <source>
        <dbReference type="ARBA" id="ARBA00006739"/>
    </source>
</evidence>
<protein>
    <submittedName>
        <fullName evidence="10">Undecaprenyl-phosphate mannosyltransferase</fullName>
        <ecNumber evidence="10">2.4.1.54</ecNumber>
    </submittedName>
</protein>
<comment type="subcellular location">
    <subcellularLocation>
        <location evidence="1">Membrane</location>
        <topology evidence="1">Multi-pass membrane protein</topology>
    </subcellularLocation>
</comment>
<feature type="transmembrane region" description="Helical" evidence="7">
    <location>
        <begin position="290"/>
        <end position="315"/>
    </location>
</feature>
<evidence type="ECO:0000256" key="3">
    <source>
        <dbReference type="ARBA" id="ARBA00022692"/>
    </source>
</evidence>
<evidence type="ECO:0000313" key="10">
    <source>
        <dbReference type="EMBL" id="VYS89039.1"/>
    </source>
</evidence>
<dbReference type="SUPFAM" id="SSF53448">
    <property type="entry name" value="Nucleotide-diphospho-sugar transferases"/>
    <property type="match status" value="1"/>
</dbReference>
<dbReference type="GO" id="GO:0047267">
    <property type="term" value="F:undecaprenyl-phosphate mannosyltransferase activity"/>
    <property type="evidence" value="ECO:0007669"/>
    <property type="project" value="UniProtKB-EC"/>
</dbReference>
<keyword evidence="10" id="KW-0328">Glycosyltransferase</keyword>
<dbReference type="Gene3D" id="3.90.550.10">
    <property type="entry name" value="Spore Coat Polysaccharide Biosynthesis Protein SpsA, Chain A"/>
    <property type="match status" value="1"/>
</dbReference>
<evidence type="ECO:0000256" key="5">
    <source>
        <dbReference type="ARBA" id="ARBA00023136"/>
    </source>
</evidence>
<dbReference type="InterPro" id="IPR050256">
    <property type="entry name" value="Glycosyltransferase_2"/>
</dbReference>
<dbReference type="EC" id="2.4.1.54" evidence="10"/>
<feature type="domain" description="Glycosyltransferase 2-like" evidence="8">
    <location>
        <begin position="3"/>
        <end position="131"/>
    </location>
</feature>
<keyword evidence="3 7" id="KW-0812">Transmembrane</keyword>
<evidence type="ECO:0000259" key="9">
    <source>
        <dbReference type="Pfam" id="PF04138"/>
    </source>
</evidence>
<feature type="domain" description="GtrA/DPMS transmembrane" evidence="9">
    <location>
        <begin position="225"/>
        <end position="337"/>
    </location>
</feature>
<dbReference type="EMBL" id="CACRSM010000002">
    <property type="protein sequence ID" value="VYS89039.1"/>
    <property type="molecule type" value="Genomic_DNA"/>
</dbReference>
<dbReference type="PANTHER" id="PTHR48090:SF7">
    <property type="entry name" value="RFBJ PROTEIN"/>
    <property type="match status" value="1"/>
</dbReference>
<keyword evidence="10" id="KW-0808">Transferase</keyword>
<dbReference type="InterPro" id="IPR007267">
    <property type="entry name" value="GtrA_DPMS_TM"/>
</dbReference>
<dbReference type="InterPro" id="IPR001173">
    <property type="entry name" value="Glyco_trans_2-like"/>
</dbReference>
<name>A0A6N2S813_9ACTO</name>
<dbReference type="InterPro" id="IPR029044">
    <property type="entry name" value="Nucleotide-diphossugar_trans"/>
</dbReference>
<dbReference type="CDD" id="cd04179">
    <property type="entry name" value="DPM_DPG-synthase_like"/>
    <property type="match status" value="1"/>
</dbReference>
<dbReference type="Pfam" id="PF04138">
    <property type="entry name" value="GtrA_DPMS_TM"/>
    <property type="match status" value="1"/>
</dbReference>
<dbReference type="GO" id="GO:0016020">
    <property type="term" value="C:membrane"/>
    <property type="evidence" value="ECO:0007669"/>
    <property type="project" value="UniProtKB-SubCell"/>
</dbReference>
<dbReference type="Pfam" id="PF00535">
    <property type="entry name" value="Glycos_transf_2"/>
    <property type="match status" value="1"/>
</dbReference>
<dbReference type="GO" id="GO:0000271">
    <property type="term" value="P:polysaccharide biosynthetic process"/>
    <property type="evidence" value="ECO:0007669"/>
    <property type="project" value="InterPro"/>
</dbReference>
<feature type="region of interest" description="Disordered" evidence="6">
    <location>
        <begin position="346"/>
        <end position="410"/>
    </location>
</feature>
<keyword evidence="5 7" id="KW-0472">Membrane</keyword>
<evidence type="ECO:0000256" key="7">
    <source>
        <dbReference type="SAM" id="Phobius"/>
    </source>
</evidence>
<reference evidence="10" key="1">
    <citation type="submission" date="2019-11" db="EMBL/GenBank/DDBJ databases">
        <authorList>
            <person name="Feng L."/>
        </authorList>
    </citation>
    <scope>NUCLEOTIDE SEQUENCE</scope>
    <source>
        <strain evidence="10">AodontolyticusLFYP35</strain>
    </source>
</reference>
<feature type="transmembrane region" description="Helical" evidence="7">
    <location>
        <begin position="250"/>
        <end position="269"/>
    </location>
</feature>
<dbReference type="AlphaFoldDB" id="A0A6N2S813"/>
<accession>A0A6N2S813</accession>
<sequence>MYVLIPAYQPDARLPRLILELHRAYPSTKIVVVDDGSGEQYRDIFEASHTAGAHVISYERNRGKGYALRAGFSYIHEQAQTLGLNDCVVTADADGQHTLNDIFRVGRTCTDTGKSVLGVREFVGHVPARSRIGNTATSALFWLATGWKLKDTQTGLRAFPVALLPELLKVQGDRYEYELRVLLHLAKFRHPVTQIPIETIYEAGNPTSHFRPLQDSARIWAPLLKFAASSGVATVIDYVLVLVLNALTGALFFPVIAARLVSASVNFAMNRRVFEATGVSLRRSALRYAALAVAVVAGSYTMLAVLTGIGMPLWIAKIIADTTMYLVSYSAQSRYVFAPAQDQSAKVTRHESQTQEDSATQSQAKEREVTFAGAASTQLSKQAGNTPVKPVMPTPAAPSISTIRSLNHAA</sequence>
<dbReference type="PANTHER" id="PTHR48090">
    <property type="entry name" value="UNDECAPRENYL-PHOSPHATE 4-DEOXY-4-FORMAMIDO-L-ARABINOSE TRANSFERASE-RELATED"/>
    <property type="match status" value="1"/>
</dbReference>
<comment type="similarity">
    <text evidence="2">Belongs to the glycosyltransferase 2 family.</text>
</comment>
<evidence type="ECO:0000256" key="6">
    <source>
        <dbReference type="SAM" id="MobiDB-lite"/>
    </source>
</evidence>
<keyword evidence="4 7" id="KW-1133">Transmembrane helix</keyword>
<organism evidence="10">
    <name type="scientific">Schaalia odontolytica</name>
    <dbReference type="NCBI Taxonomy" id="1660"/>
    <lineage>
        <taxon>Bacteria</taxon>
        <taxon>Bacillati</taxon>
        <taxon>Actinomycetota</taxon>
        <taxon>Actinomycetes</taxon>
        <taxon>Actinomycetales</taxon>
        <taxon>Actinomycetaceae</taxon>
        <taxon>Schaalia</taxon>
    </lineage>
</organism>
<gene>
    <name evidence="10" type="ORF">AOLFYP35_00719</name>
</gene>
<feature type="compositionally biased region" description="Polar residues" evidence="6">
    <location>
        <begin position="399"/>
        <end position="410"/>
    </location>
</feature>
<evidence type="ECO:0000256" key="4">
    <source>
        <dbReference type="ARBA" id="ARBA00022989"/>
    </source>
</evidence>
<proteinExistence type="inferred from homology"/>
<evidence type="ECO:0000256" key="1">
    <source>
        <dbReference type="ARBA" id="ARBA00004141"/>
    </source>
</evidence>
<evidence type="ECO:0000259" key="8">
    <source>
        <dbReference type="Pfam" id="PF00535"/>
    </source>
</evidence>
<feature type="compositionally biased region" description="Polar residues" evidence="6">
    <location>
        <begin position="375"/>
        <end position="385"/>
    </location>
</feature>